<gene>
    <name evidence="1" type="ORF">OKJ99_39355</name>
</gene>
<evidence type="ECO:0008006" key="3">
    <source>
        <dbReference type="Google" id="ProtNLM"/>
    </source>
</evidence>
<evidence type="ECO:0000313" key="1">
    <source>
        <dbReference type="EMBL" id="MEB8343562.1"/>
    </source>
</evidence>
<dbReference type="InterPro" id="IPR011990">
    <property type="entry name" value="TPR-like_helical_dom_sf"/>
</dbReference>
<dbReference type="PANTHER" id="PTHR47691">
    <property type="entry name" value="REGULATOR-RELATED"/>
    <property type="match status" value="1"/>
</dbReference>
<accession>A0ABU6FJ00</accession>
<dbReference type="PANTHER" id="PTHR47691:SF3">
    <property type="entry name" value="HTH-TYPE TRANSCRIPTIONAL REGULATOR RV0890C-RELATED"/>
    <property type="match status" value="1"/>
</dbReference>
<dbReference type="Proteomes" id="UP001354931">
    <property type="component" value="Unassembled WGS sequence"/>
</dbReference>
<dbReference type="RefSeq" id="WP_326023229.1">
    <property type="nucleotide sequence ID" value="NZ_JAOZYC010000196.1"/>
</dbReference>
<dbReference type="InterPro" id="IPR027417">
    <property type="entry name" value="P-loop_NTPase"/>
</dbReference>
<sequence length="690" mass="74915">METLPVEATQFIGREAELAYLDQELSDHRLLTLTGVGGVGKTRLAARLALRTGPRLADAVCFVPLSPLHDPTLLGNVLLEELRLADNSNEDATDVVAQWLADKRVLLVLDTCEHLLDDCGRLVRKLLDVAPGLRVLATSRQPLGLADEHRFMVAPLPVTAEGDEGRPGDAVALFADRAALASPSFRLGPAERGVAEAVCRHLDGIPLAIELAAARLAEIPLERLGSLLGDRLDALTAADGHTGPPRHRTLRATMGWSHELCTPLERLLWARLSVFSGGFDPAGARVVGRGGPLGENAVSGALEGLVAKSLVRRRPGGRYDMLDTVREFGASWLERLGPEEVAGARRRHRDFHLELARRADAGWMGREQEQWYERLVTEHPNFRMALDFCLETRDGPAAQQLCGHLWILWFPCGFAREGRRYAEAALALSERPGPEYLLGLWARATAALSQGDTETGLKVAGMFRERTLPAPSPAQVMAASYLESTSLCLMGRLSEAADVLDAAPDLRGYIGPYDSAWCLSTAGRALVHVLSGEFAEAAVVARRLKEECGRRGEQWSHTWASWAAALAANGQGRPDEAARHALATIAGKSRFRDRVGVALAVEALASSLSTLGETRRAARLLGIAQRMWHGLGRPQLGSPDLVATRHRTEHRIRETLGDRAYDEQYAAGLEMDTADGIAYSLATETGVDTR</sequence>
<comment type="caution">
    <text evidence="1">The sequence shown here is derived from an EMBL/GenBank/DDBJ whole genome shotgun (WGS) entry which is preliminary data.</text>
</comment>
<dbReference type="EMBL" id="JAOZYC010000196">
    <property type="protein sequence ID" value="MEB8343562.1"/>
    <property type="molecule type" value="Genomic_DNA"/>
</dbReference>
<dbReference type="PRINTS" id="PR00364">
    <property type="entry name" value="DISEASERSIST"/>
</dbReference>
<keyword evidence="2" id="KW-1185">Reference proteome</keyword>
<protein>
    <recommendedName>
        <fullName evidence="3">ATPase</fullName>
    </recommendedName>
</protein>
<dbReference type="SUPFAM" id="SSF52540">
    <property type="entry name" value="P-loop containing nucleoside triphosphate hydrolases"/>
    <property type="match status" value="1"/>
</dbReference>
<organism evidence="1 2">
    <name type="scientific">Streptomyces endophyticus</name>
    <dbReference type="NCBI Taxonomy" id="714166"/>
    <lineage>
        <taxon>Bacteria</taxon>
        <taxon>Bacillati</taxon>
        <taxon>Actinomycetota</taxon>
        <taxon>Actinomycetes</taxon>
        <taxon>Kitasatosporales</taxon>
        <taxon>Streptomycetaceae</taxon>
        <taxon>Streptomyces</taxon>
    </lineage>
</organism>
<name>A0ABU6FJ00_9ACTN</name>
<dbReference type="SUPFAM" id="SSF48452">
    <property type="entry name" value="TPR-like"/>
    <property type="match status" value="1"/>
</dbReference>
<dbReference type="Gene3D" id="3.40.50.300">
    <property type="entry name" value="P-loop containing nucleotide triphosphate hydrolases"/>
    <property type="match status" value="1"/>
</dbReference>
<reference evidence="1 2" key="1">
    <citation type="submission" date="2022-10" db="EMBL/GenBank/DDBJ databases">
        <authorList>
            <person name="Xie J."/>
            <person name="Shen N."/>
        </authorList>
    </citation>
    <scope>NUCLEOTIDE SEQUENCE [LARGE SCALE GENOMIC DNA]</scope>
    <source>
        <strain evidence="1 2">YIM65594</strain>
    </source>
</reference>
<proteinExistence type="predicted"/>
<evidence type="ECO:0000313" key="2">
    <source>
        <dbReference type="Proteomes" id="UP001354931"/>
    </source>
</evidence>